<dbReference type="SUPFAM" id="SSF50978">
    <property type="entry name" value="WD40 repeat-like"/>
    <property type="match status" value="1"/>
</dbReference>
<evidence type="ECO:0008006" key="3">
    <source>
        <dbReference type="Google" id="ProtNLM"/>
    </source>
</evidence>
<dbReference type="HOGENOM" id="CLU_1247467_0_0_1"/>
<dbReference type="RefSeq" id="XP_001459792.1">
    <property type="nucleotide sequence ID" value="XM_001459755.1"/>
</dbReference>
<accession>A0EAS8</accession>
<dbReference type="KEGG" id="ptm:GSPATT00025129001"/>
<dbReference type="InterPro" id="IPR015943">
    <property type="entry name" value="WD40/YVTN_repeat-like_dom_sf"/>
</dbReference>
<dbReference type="EMBL" id="CT868668">
    <property type="protein sequence ID" value="CAK92395.1"/>
    <property type="molecule type" value="Genomic_DNA"/>
</dbReference>
<dbReference type="InterPro" id="IPR036322">
    <property type="entry name" value="WD40_repeat_dom_sf"/>
</dbReference>
<protein>
    <recommendedName>
        <fullName evidence="3">Anaphase-promoting complex subunit 4 WD40 domain-containing protein</fullName>
    </recommendedName>
</protein>
<organism evidence="1 2">
    <name type="scientific">Paramecium tetraurelia</name>
    <dbReference type="NCBI Taxonomy" id="5888"/>
    <lineage>
        <taxon>Eukaryota</taxon>
        <taxon>Sar</taxon>
        <taxon>Alveolata</taxon>
        <taxon>Ciliophora</taxon>
        <taxon>Intramacronucleata</taxon>
        <taxon>Oligohymenophorea</taxon>
        <taxon>Peniculida</taxon>
        <taxon>Parameciidae</taxon>
        <taxon>Paramecium</taxon>
    </lineage>
</organism>
<dbReference type="Proteomes" id="UP000000600">
    <property type="component" value="Unassembled WGS sequence"/>
</dbReference>
<dbReference type="InParanoid" id="A0EAS8"/>
<evidence type="ECO:0000313" key="1">
    <source>
        <dbReference type="EMBL" id="CAK92395.1"/>
    </source>
</evidence>
<dbReference type="OMA" id="ERKPNDW"/>
<reference evidence="1 2" key="1">
    <citation type="journal article" date="2006" name="Nature">
        <title>Global trends of whole-genome duplications revealed by the ciliate Paramecium tetraurelia.</title>
        <authorList>
            <consortium name="Genoscope"/>
            <person name="Aury J.-M."/>
            <person name="Jaillon O."/>
            <person name="Duret L."/>
            <person name="Noel B."/>
            <person name="Jubin C."/>
            <person name="Porcel B.M."/>
            <person name="Segurens B."/>
            <person name="Daubin V."/>
            <person name="Anthouard V."/>
            <person name="Aiach N."/>
            <person name="Arnaiz O."/>
            <person name="Billaut A."/>
            <person name="Beisson J."/>
            <person name="Blanc I."/>
            <person name="Bouhouche K."/>
            <person name="Camara F."/>
            <person name="Duharcourt S."/>
            <person name="Guigo R."/>
            <person name="Gogendeau D."/>
            <person name="Katinka M."/>
            <person name="Keller A.-M."/>
            <person name="Kissmehl R."/>
            <person name="Klotz C."/>
            <person name="Koll F."/>
            <person name="Le Moue A."/>
            <person name="Lepere C."/>
            <person name="Malinsky S."/>
            <person name="Nowacki M."/>
            <person name="Nowak J.K."/>
            <person name="Plattner H."/>
            <person name="Poulain J."/>
            <person name="Ruiz F."/>
            <person name="Serrano V."/>
            <person name="Zagulski M."/>
            <person name="Dessen P."/>
            <person name="Betermier M."/>
            <person name="Weissenbach J."/>
            <person name="Scarpelli C."/>
            <person name="Schachter V."/>
            <person name="Sperling L."/>
            <person name="Meyer E."/>
            <person name="Cohen J."/>
            <person name="Wincker P."/>
        </authorList>
    </citation>
    <scope>NUCLEOTIDE SEQUENCE [LARGE SCALE GENOMIC DNA]</scope>
    <source>
        <strain evidence="1 2">Stock d4-2</strain>
    </source>
</reference>
<keyword evidence="2" id="KW-1185">Reference proteome</keyword>
<evidence type="ECO:0000313" key="2">
    <source>
        <dbReference type="Proteomes" id="UP000000600"/>
    </source>
</evidence>
<dbReference type="Gene3D" id="2.130.10.10">
    <property type="entry name" value="YVTN repeat-like/Quinoprotein amine dehydrogenase"/>
    <property type="match status" value="1"/>
</dbReference>
<sequence>MNLIGQKVLLDGQVIDTLSNQRFKLPDAKVYAWSFHKQVIVALGITNTVQLWTERKPNDWQQAIAFSSHQHPIIHISWAPYDVTFASVDQTGLALIHTKKQDTWDQPIPLNQEKYSVIAFAQNKSTIAAGGNCLDFYENFKLVHRVNLPVQQLAYSFTDRLLAVSDNSISIFERNIFKQHILLEQIPTSVSWSLSGSKIYVQILNETFQYVENLYNEFVLQD</sequence>
<dbReference type="GeneID" id="5045576"/>
<name>A0EAS8_PARTE</name>
<gene>
    <name evidence="1" type="ORF">GSPATT00025129001</name>
</gene>
<proteinExistence type="predicted"/>
<dbReference type="OrthoDB" id="283595at2759"/>
<dbReference type="AlphaFoldDB" id="A0EAS8"/>